<dbReference type="STRING" id="459472.SAMN04487975_101174"/>
<protein>
    <submittedName>
        <fullName evidence="1">DUF2512 family protein</fullName>
    </submittedName>
</protein>
<dbReference type="InterPro" id="IPR019649">
    <property type="entry name" value="DUF2512"/>
</dbReference>
<sequence>MRYIEALLMKFAMVFAVLFVILGLTYGVEVFDIFLLSLVITLVGFIGDLVLYPRTSNKVATGGDLVLSFLIVWLLGLALIENPDFSLVTAAIFSAIVLAAGEWFFHIYLTKRLWEQKETSKTIKRDAPRQS</sequence>
<reference evidence="1 2" key="1">
    <citation type="submission" date="2020-04" db="EMBL/GenBank/DDBJ databases">
        <authorList>
            <person name="Pajer P."/>
            <person name="Broz P."/>
        </authorList>
    </citation>
    <scope>NUCLEOTIDE SEQUENCE [LARGE SCALE GENOMIC DNA]</scope>
    <source>
        <strain evidence="2">NRL-ATB46093</strain>
    </source>
</reference>
<evidence type="ECO:0000313" key="2">
    <source>
        <dbReference type="Proteomes" id="UP000509222"/>
    </source>
</evidence>
<evidence type="ECO:0000313" key="1">
    <source>
        <dbReference type="EMBL" id="QKX49863.1"/>
    </source>
</evidence>
<proteinExistence type="predicted"/>
<reference evidence="2" key="2">
    <citation type="submission" date="2020-06" db="EMBL/GenBank/DDBJ databases">
        <title>Isolation of Planomicrobium glaciei.</title>
        <authorList>
            <person name="Malisova L."/>
            <person name="Safrankova R."/>
            <person name="Jakubu V."/>
            <person name="Spanelova P."/>
        </authorList>
    </citation>
    <scope>NUCLEOTIDE SEQUENCE [LARGE SCALE GENOMIC DNA]</scope>
    <source>
        <strain evidence="2">NRL-ATB46093</strain>
    </source>
</reference>
<keyword evidence="2" id="KW-1185">Reference proteome</keyword>
<dbReference type="OrthoDB" id="2111682at2"/>
<gene>
    <name evidence="1" type="ORF">HF394_04265</name>
</gene>
<dbReference type="Pfam" id="PF10710">
    <property type="entry name" value="DUF2512"/>
    <property type="match status" value="1"/>
</dbReference>
<organism evidence="1 2">
    <name type="scientific">Planococcus glaciei</name>
    <dbReference type="NCBI Taxonomy" id="459472"/>
    <lineage>
        <taxon>Bacteria</taxon>
        <taxon>Bacillati</taxon>
        <taxon>Bacillota</taxon>
        <taxon>Bacilli</taxon>
        <taxon>Bacillales</taxon>
        <taxon>Caryophanaceae</taxon>
        <taxon>Planococcus</taxon>
    </lineage>
</organism>
<accession>A0A1G7W837</accession>
<dbReference type="EMBL" id="CP051177">
    <property type="protein sequence ID" value="QKX49863.1"/>
    <property type="molecule type" value="Genomic_DNA"/>
</dbReference>
<dbReference type="eggNOG" id="ENOG5032Z7G">
    <property type="taxonomic scope" value="Bacteria"/>
</dbReference>
<name>A0A1G7W837_9BACL</name>
<dbReference type="Proteomes" id="UP000509222">
    <property type="component" value="Chromosome"/>
</dbReference>
<dbReference type="AlphaFoldDB" id="A0A1G7W837"/>
<dbReference type="RefSeq" id="WP_051413759.1">
    <property type="nucleotide sequence ID" value="NZ_CP051177.1"/>
</dbReference>